<evidence type="ECO:0000313" key="3">
    <source>
        <dbReference type="EMBL" id="WEK38686.1"/>
    </source>
</evidence>
<dbReference type="Pfam" id="PF16778">
    <property type="entry name" value="Phage_tail_APC"/>
    <property type="match status" value="1"/>
</dbReference>
<evidence type="ECO:0000313" key="4">
    <source>
        <dbReference type="Proteomes" id="UP001213664"/>
    </source>
</evidence>
<gene>
    <name evidence="3" type="ORF">P0Y50_08980</name>
</gene>
<organism evidence="3 4">
    <name type="scientific">Candidatus Brevundimonas colombiensis</name>
    <dbReference type="NCBI Taxonomy" id="3121376"/>
    <lineage>
        <taxon>Bacteria</taxon>
        <taxon>Pseudomonadati</taxon>
        <taxon>Pseudomonadota</taxon>
        <taxon>Alphaproteobacteria</taxon>
        <taxon>Caulobacterales</taxon>
        <taxon>Caulobacteraceae</taxon>
        <taxon>Brevundimonas</taxon>
    </lineage>
</organism>
<protein>
    <submittedName>
        <fullName evidence="3">Phage tail assembly chaperone</fullName>
    </submittedName>
</protein>
<dbReference type="Proteomes" id="UP001213664">
    <property type="component" value="Chromosome"/>
</dbReference>
<evidence type="ECO:0000256" key="1">
    <source>
        <dbReference type="SAM" id="MobiDB-lite"/>
    </source>
</evidence>
<feature type="domain" description="Phage tail assembly chaperone-like" evidence="2">
    <location>
        <begin position="69"/>
        <end position="137"/>
    </location>
</feature>
<accession>A0AAJ5WWU5</accession>
<dbReference type="EMBL" id="CP119326">
    <property type="protein sequence ID" value="WEK38686.1"/>
    <property type="molecule type" value="Genomic_DNA"/>
</dbReference>
<sequence>MTIFYSPSTGAFYDDAFWDAPLPDDATEVSAEDHAALLEASSLGKVIQAGPDGAPVAVDAPAPPFETLAQRVRRRRDAEIADLRWMIDRHRDETEMERTTTLSADAYAALLDHIQALRDVPAQADFPDAIDWPVLPAGPTEQDETQTPGEYLND</sequence>
<name>A0AAJ5WWU5_9CAUL</name>
<proteinExistence type="predicted"/>
<feature type="region of interest" description="Disordered" evidence="1">
    <location>
        <begin position="134"/>
        <end position="154"/>
    </location>
</feature>
<dbReference type="AlphaFoldDB" id="A0AAJ5WWU5"/>
<dbReference type="InterPro" id="IPR031893">
    <property type="entry name" value="Phage_tail_APC"/>
</dbReference>
<evidence type="ECO:0000259" key="2">
    <source>
        <dbReference type="Pfam" id="PF16778"/>
    </source>
</evidence>
<reference evidence="3" key="1">
    <citation type="submission" date="2023-03" db="EMBL/GenBank/DDBJ databases">
        <title>Andean soil-derived lignocellulolytic bacterial consortium as a source of novel taxa and putative plastic-active enzymes.</title>
        <authorList>
            <person name="Diaz-Garcia L."/>
            <person name="Chuvochina M."/>
            <person name="Feuerriegel G."/>
            <person name="Bunk B."/>
            <person name="Sproer C."/>
            <person name="Streit W.R."/>
            <person name="Rodriguez L.M."/>
            <person name="Overmann J."/>
            <person name="Jimenez D.J."/>
        </authorList>
    </citation>
    <scope>NUCLEOTIDE SEQUENCE</scope>
    <source>
        <strain evidence="3">MAG 833</strain>
    </source>
</reference>